<organism evidence="1 2">
    <name type="scientific">Celeribacter marinus</name>
    <dbReference type="NCBI Taxonomy" id="1397108"/>
    <lineage>
        <taxon>Bacteria</taxon>
        <taxon>Pseudomonadati</taxon>
        <taxon>Pseudomonadota</taxon>
        <taxon>Alphaproteobacteria</taxon>
        <taxon>Rhodobacterales</taxon>
        <taxon>Roseobacteraceae</taxon>
        <taxon>Celeribacter</taxon>
    </lineage>
</organism>
<gene>
    <name evidence="1" type="ORF">IMCC12053_370</name>
</gene>
<evidence type="ECO:0000313" key="2">
    <source>
        <dbReference type="Proteomes" id="UP000064920"/>
    </source>
</evidence>
<dbReference type="SMART" id="SM00849">
    <property type="entry name" value="Lactamase_B"/>
    <property type="match status" value="1"/>
</dbReference>
<dbReference type="Proteomes" id="UP000064920">
    <property type="component" value="Chromosome"/>
</dbReference>
<dbReference type="STRING" id="1397108.IMCC12053_370"/>
<dbReference type="KEGG" id="cmar:IMCC12053_370"/>
<dbReference type="InterPro" id="IPR036388">
    <property type="entry name" value="WH-like_DNA-bd_sf"/>
</dbReference>
<dbReference type="Pfam" id="PF00753">
    <property type="entry name" value="Lactamase_B"/>
    <property type="match status" value="1"/>
</dbReference>
<dbReference type="PANTHER" id="PTHR23131:SF0">
    <property type="entry name" value="ENDORIBONUCLEASE LACTB2"/>
    <property type="match status" value="1"/>
</dbReference>
<dbReference type="EMBL" id="CP012023">
    <property type="protein sequence ID" value="ALI54319.1"/>
    <property type="molecule type" value="Genomic_DNA"/>
</dbReference>
<dbReference type="CDD" id="cd16278">
    <property type="entry name" value="metallo-hydrolase-like_MBL-fold"/>
    <property type="match status" value="1"/>
</dbReference>
<proteinExistence type="predicted"/>
<dbReference type="Gene3D" id="3.60.15.10">
    <property type="entry name" value="Ribonuclease Z/Hydroxyacylglutathione hydrolase-like"/>
    <property type="match status" value="1"/>
</dbReference>
<dbReference type="Pfam" id="PF17778">
    <property type="entry name" value="WHD_BLACT"/>
    <property type="match status" value="1"/>
</dbReference>
<keyword evidence="2" id="KW-1185">Reference proteome</keyword>
<dbReference type="Gene3D" id="1.10.10.10">
    <property type="entry name" value="Winged helix-like DNA-binding domain superfamily/Winged helix DNA-binding domain"/>
    <property type="match status" value="1"/>
</dbReference>
<dbReference type="InterPro" id="IPR001279">
    <property type="entry name" value="Metallo-B-lactamas"/>
</dbReference>
<evidence type="ECO:0000313" key="1">
    <source>
        <dbReference type="EMBL" id="ALI54319.1"/>
    </source>
</evidence>
<protein>
    <submittedName>
        <fullName evidence="1">Metallo-beta-lactamase family protein</fullName>
    </submittedName>
</protein>
<dbReference type="OrthoDB" id="9788263at2"/>
<sequence>MRDRPQVITALGHGVVRILAPNPSPMTHWGTNCYLLGTGAERILIDAGPRDPAHHDAVLSALPKGARIAAIAITHAHLDHSAGAKDLAHATGAPVYAFGTADAGRSRVMAHLAKRELAQGGEGVDAAFTPDIIVEDGETIRVDGAQVTALHAPGHMGNHLAFVWGETCFTGDLVMGWSSSLISPPDGDACAYRDSCNRLLEFGFARFLPGHGAPIDAPAERITELLAHRAHREAQILAQLTLGPRDLTALTAAIYTDLPAQALPYAARNTFAHLIDLVEQKKVACTPTLWETALFTHQIPETKSF</sequence>
<reference evidence="2" key="1">
    <citation type="submission" date="2015-05" db="EMBL/GenBank/DDBJ databases">
        <authorList>
            <person name="Oh H.-M."/>
            <person name="Yang J.-A."/>
            <person name="Cho J.-C."/>
            <person name="Kang I."/>
        </authorList>
    </citation>
    <scope>NUCLEOTIDE SEQUENCE [LARGE SCALE GENOMIC DNA]</scope>
    <source>
        <strain evidence="2">IMCC 12053</strain>
    </source>
</reference>
<dbReference type="InterPro" id="IPR036866">
    <property type="entry name" value="RibonucZ/Hydroxyglut_hydro"/>
</dbReference>
<name>A0A0N9ZM41_9RHOB</name>
<dbReference type="PANTHER" id="PTHR23131">
    <property type="entry name" value="ENDORIBONUCLEASE LACTB2"/>
    <property type="match status" value="1"/>
</dbReference>
<dbReference type="InterPro" id="IPR041516">
    <property type="entry name" value="LACTB2_WH"/>
</dbReference>
<dbReference type="AlphaFoldDB" id="A0A0N9ZM41"/>
<dbReference type="SUPFAM" id="SSF56281">
    <property type="entry name" value="Metallo-hydrolase/oxidoreductase"/>
    <property type="match status" value="1"/>
</dbReference>
<accession>A0A0N9ZM41</accession>
<dbReference type="InterPro" id="IPR050662">
    <property type="entry name" value="Sec-metab_biosynth-thioest"/>
</dbReference>
<dbReference type="PATRIC" id="fig|1397108.4.peg.384"/>
<dbReference type="RefSeq" id="WP_062215154.1">
    <property type="nucleotide sequence ID" value="NZ_CP012023.1"/>
</dbReference>